<sequence length="426" mass="44131">MVRIGAHCKGRSDHPARPVARGGQSLSAAADTIGDVVTDQYGPGPVPHAEVRVDLAAIRDNVAELAVRAAPAQVMAVVKGDAYGHGLVPSARAAQAGGATWLGTATLAEALALRAAGVGGRLMAWLCAPGERWADALAADVDVSASAPWAVTEITAAARETGHTARLHLKADTGMGRSGAPLADWPTLVDDALKAQAEGLVEVVGLWSHLACADEPEHPANAQQLAAFRDAAALAESRGVRPEVRHLANSAATLTLRDAHFDLVRPGLATYGLSPVPQQVGPADVGLRPAMSVRARLALVKRVPAGQGVSYGHLYVTDRESTLGLVPLGYGDGVPRHASGGSAGPGGPVLVRGVTRRIAGRVCMDQFVVDLRDDDVRAGDEVVLFGDAEAGEPTAQDWADAAGTISYEIVTRFAPRLPRVYVNGEL</sequence>
<evidence type="ECO:0000256" key="4">
    <source>
        <dbReference type="ARBA" id="ARBA00022898"/>
    </source>
</evidence>
<protein>
    <recommendedName>
        <fullName evidence="6 7">Alanine racemase</fullName>
        <ecNumber evidence="3 7">5.1.1.1</ecNumber>
    </recommendedName>
</protein>
<dbReference type="SMART" id="SM01005">
    <property type="entry name" value="Ala_racemase_C"/>
    <property type="match status" value="1"/>
</dbReference>
<accession>A0A1H2M755</accession>
<feature type="active site" description="Proton acceptor; specific for L-alanine" evidence="7">
    <location>
        <position position="311"/>
    </location>
</feature>
<proteinExistence type="inferred from homology"/>
<comment type="similarity">
    <text evidence="7">Belongs to the alanine racemase family.</text>
</comment>
<keyword evidence="13" id="KW-1185">Reference proteome</keyword>
<feature type="modified residue" description="N6-(pyridoxal phosphate)lysine" evidence="7 8">
    <location>
        <position position="79"/>
    </location>
</feature>
<feature type="domain" description="Alanine racemase C-terminal" evidence="11">
    <location>
        <begin position="290"/>
        <end position="422"/>
    </location>
</feature>
<evidence type="ECO:0000256" key="1">
    <source>
        <dbReference type="ARBA" id="ARBA00000316"/>
    </source>
</evidence>
<dbReference type="FunFam" id="2.40.37.10:FF:000015">
    <property type="entry name" value="Alanine racemase"/>
    <property type="match status" value="1"/>
</dbReference>
<feature type="region of interest" description="Disordered" evidence="10">
    <location>
        <begin position="1"/>
        <end position="24"/>
    </location>
</feature>
<evidence type="ECO:0000256" key="8">
    <source>
        <dbReference type="PIRSR" id="PIRSR600821-50"/>
    </source>
</evidence>
<dbReference type="PANTHER" id="PTHR30511">
    <property type="entry name" value="ALANINE RACEMASE"/>
    <property type="match status" value="1"/>
</dbReference>
<dbReference type="GO" id="GO:0009252">
    <property type="term" value="P:peptidoglycan biosynthetic process"/>
    <property type="evidence" value="ECO:0007669"/>
    <property type="project" value="TreeGrafter"/>
</dbReference>
<dbReference type="Pfam" id="PF01168">
    <property type="entry name" value="Ala_racemase_N"/>
    <property type="match status" value="1"/>
</dbReference>
<dbReference type="GO" id="GO:0008784">
    <property type="term" value="F:alanine racemase activity"/>
    <property type="evidence" value="ECO:0007669"/>
    <property type="project" value="UniProtKB-UniRule"/>
</dbReference>
<keyword evidence="5 7" id="KW-0413">Isomerase</keyword>
<dbReference type="AlphaFoldDB" id="A0A1H2M755"/>
<keyword evidence="4 7" id="KW-0663">Pyridoxal phosphate</keyword>
<dbReference type="FunFam" id="3.20.20.10:FF:000002">
    <property type="entry name" value="Alanine racemase"/>
    <property type="match status" value="1"/>
</dbReference>
<feature type="binding site" evidence="7 9">
    <location>
        <position position="364"/>
    </location>
    <ligand>
        <name>substrate</name>
    </ligand>
</feature>
<evidence type="ECO:0000256" key="10">
    <source>
        <dbReference type="SAM" id="MobiDB-lite"/>
    </source>
</evidence>
<dbReference type="PRINTS" id="PR00992">
    <property type="entry name" value="ALARACEMASE"/>
</dbReference>
<dbReference type="EMBL" id="LT629791">
    <property type="protein sequence ID" value="SDU88731.1"/>
    <property type="molecule type" value="Genomic_DNA"/>
</dbReference>
<gene>
    <name evidence="12" type="ORF">SAMN04488563_7125</name>
</gene>
<dbReference type="PANTHER" id="PTHR30511:SF0">
    <property type="entry name" value="ALANINE RACEMASE, CATABOLIC-RELATED"/>
    <property type="match status" value="1"/>
</dbReference>
<dbReference type="InterPro" id="IPR020622">
    <property type="entry name" value="Ala_racemase_pyridoxalP-BS"/>
</dbReference>
<dbReference type="STRING" id="419479.SAMN04488563_7125"/>
<name>A0A1H2M755_9ACTN</name>
<evidence type="ECO:0000313" key="12">
    <source>
        <dbReference type="EMBL" id="SDU88731.1"/>
    </source>
</evidence>
<dbReference type="Gene3D" id="2.40.37.10">
    <property type="entry name" value="Lyase, Ornithine Decarboxylase, Chain A, domain 1"/>
    <property type="match status" value="1"/>
</dbReference>
<dbReference type="GO" id="GO:0030632">
    <property type="term" value="P:D-alanine biosynthetic process"/>
    <property type="evidence" value="ECO:0007669"/>
    <property type="project" value="UniProtKB-UniRule"/>
</dbReference>
<dbReference type="Pfam" id="PF00842">
    <property type="entry name" value="Ala_racemase_C"/>
    <property type="match status" value="1"/>
</dbReference>
<evidence type="ECO:0000259" key="11">
    <source>
        <dbReference type="SMART" id="SM01005"/>
    </source>
</evidence>
<dbReference type="InterPro" id="IPR011079">
    <property type="entry name" value="Ala_racemase_C"/>
</dbReference>
<dbReference type="SUPFAM" id="SSF51419">
    <property type="entry name" value="PLP-binding barrel"/>
    <property type="match status" value="1"/>
</dbReference>
<comment type="function">
    <text evidence="7">Catalyzes the interconversion of L-alanine and D-alanine. May also act on other amino acids.</text>
</comment>
<dbReference type="InterPro" id="IPR000821">
    <property type="entry name" value="Ala_racemase"/>
</dbReference>
<evidence type="ECO:0000256" key="5">
    <source>
        <dbReference type="ARBA" id="ARBA00023235"/>
    </source>
</evidence>
<dbReference type="GO" id="GO:0030170">
    <property type="term" value="F:pyridoxal phosphate binding"/>
    <property type="evidence" value="ECO:0007669"/>
    <property type="project" value="UniProtKB-UniRule"/>
</dbReference>
<evidence type="ECO:0000256" key="2">
    <source>
        <dbReference type="ARBA" id="ARBA00001933"/>
    </source>
</evidence>
<evidence type="ECO:0000256" key="7">
    <source>
        <dbReference type="HAMAP-Rule" id="MF_01201"/>
    </source>
</evidence>
<dbReference type="PROSITE" id="PS00395">
    <property type="entry name" value="ALANINE_RACEMASE"/>
    <property type="match status" value="1"/>
</dbReference>
<evidence type="ECO:0000313" key="13">
    <source>
        <dbReference type="Proteomes" id="UP000182977"/>
    </source>
</evidence>
<dbReference type="EC" id="5.1.1.1" evidence="3 7"/>
<dbReference type="GO" id="GO:0005829">
    <property type="term" value="C:cytosol"/>
    <property type="evidence" value="ECO:0007669"/>
    <property type="project" value="TreeGrafter"/>
</dbReference>
<organism evidence="12 13">
    <name type="scientific">Jiangella alkaliphila</name>
    <dbReference type="NCBI Taxonomy" id="419479"/>
    <lineage>
        <taxon>Bacteria</taxon>
        <taxon>Bacillati</taxon>
        <taxon>Actinomycetota</taxon>
        <taxon>Actinomycetes</taxon>
        <taxon>Jiangellales</taxon>
        <taxon>Jiangellaceae</taxon>
        <taxon>Jiangella</taxon>
    </lineage>
</organism>
<dbReference type="Gene3D" id="3.20.20.10">
    <property type="entry name" value="Alanine racemase"/>
    <property type="match status" value="1"/>
</dbReference>
<feature type="binding site" evidence="7 9">
    <location>
        <position position="177"/>
    </location>
    <ligand>
        <name>substrate</name>
    </ligand>
</feature>
<dbReference type="HAMAP" id="MF_01201">
    <property type="entry name" value="Ala_racemase"/>
    <property type="match status" value="1"/>
</dbReference>
<dbReference type="NCBIfam" id="TIGR00492">
    <property type="entry name" value="alr"/>
    <property type="match status" value="1"/>
</dbReference>
<comment type="catalytic activity">
    <reaction evidence="1 7">
        <text>L-alanine = D-alanine</text>
        <dbReference type="Rhea" id="RHEA:20249"/>
        <dbReference type="ChEBI" id="CHEBI:57416"/>
        <dbReference type="ChEBI" id="CHEBI:57972"/>
        <dbReference type="EC" id="5.1.1.1"/>
    </reaction>
</comment>
<dbReference type="InterPro" id="IPR029066">
    <property type="entry name" value="PLP-binding_barrel"/>
</dbReference>
<dbReference type="CDD" id="cd00430">
    <property type="entry name" value="PLPDE_III_AR"/>
    <property type="match status" value="1"/>
</dbReference>
<dbReference type="Proteomes" id="UP000182977">
    <property type="component" value="Chromosome I"/>
</dbReference>
<comment type="cofactor">
    <cofactor evidence="2 7 8">
        <name>pyridoxal 5'-phosphate</name>
        <dbReference type="ChEBI" id="CHEBI:597326"/>
    </cofactor>
</comment>
<evidence type="ECO:0000256" key="6">
    <source>
        <dbReference type="ARBA" id="ARBA00072221"/>
    </source>
</evidence>
<dbReference type="UniPathway" id="UPA00042">
    <property type="reaction ID" value="UER00497"/>
</dbReference>
<feature type="active site" description="Proton acceptor; specific for D-alanine" evidence="7">
    <location>
        <position position="79"/>
    </location>
</feature>
<dbReference type="InterPro" id="IPR009006">
    <property type="entry name" value="Ala_racemase/Decarboxylase_C"/>
</dbReference>
<reference evidence="13" key="1">
    <citation type="submission" date="2016-10" db="EMBL/GenBank/DDBJ databases">
        <authorList>
            <person name="Varghese N."/>
            <person name="Submissions S."/>
        </authorList>
    </citation>
    <scope>NUCLEOTIDE SEQUENCE [LARGE SCALE GENOMIC DNA]</scope>
    <source>
        <strain evidence="13">DSM 45079</strain>
    </source>
</reference>
<dbReference type="InterPro" id="IPR001608">
    <property type="entry name" value="Ala_racemase_N"/>
</dbReference>
<evidence type="ECO:0000256" key="9">
    <source>
        <dbReference type="PIRSR" id="PIRSR600821-52"/>
    </source>
</evidence>
<evidence type="ECO:0000256" key="3">
    <source>
        <dbReference type="ARBA" id="ARBA00013089"/>
    </source>
</evidence>
<comment type="pathway">
    <text evidence="7">Amino-acid biosynthesis; D-alanine biosynthesis; D-alanine from L-alanine: step 1/1.</text>
</comment>
<dbReference type="SUPFAM" id="SSF50621">
    <property type="entry name" value="Alanine racemase C-terminal domain-like"/>
    <property type="match status" value="1"/>
</dbReference>